<comment type="caution">
    <text evidence="1">The sequence shown here is derived from an EMBL/GenBank/DDBJ whole genome shotgun (WGS) entry which is preliminary data.</text>
</comment>
<organism evidence="1 2">
    <name type="scientific">Peribacillus deserti</name>
    <dbReference type="NCBI Taxonomy" id="673318"/>
    <lineage>
        <taxon>Bacteria</taxon>
        <taxon>Bacillati</taxon>
        <taxon>Bacillota</taxon>
        <taxon>Bacilli</taxon>
        <taxon>Bacillales</taxon>
        <taxon>Bacillaceae</taxon>
        <taxon>Peribacillus</taxon>
    </lineage>
</organism>
<protein>
    <submittedName>
        <fullName evidence="1">Uncharacterized protein</fullName>
    </submittedName>
</protein>
<name>A0ABS2QH91_9BACI</name>
<dbReference type="EMBL" id="JAFBFI010000007">
    <property type="protein sequence ID" value="MBM7692503.1"/>
    <property type="molecule type" value="Genomic_DNA"/>
</dbReference>
<dbReference type="Proteomes" id="UP000823486">
    <property type="component" value="Unassembled WGS sequence"/>
</dbReference>
<sequence length="71" mass="8108">MYVEKRMSLAVSKAVAFNQLTSLCIQVKIGGAGLNEKTRLLLYLHYEALRKSVIYQCWAPTNCKKWIQISS</sequence>
<accession>A0ABS2QH91</accession>
<reference evidence="1 2" key="1">
    <citation type="submission" date="2021-01" db="EMBL/GenBank/DDBJ databases">
        <title>Genomic Encyclopedia of Type Strains, Phase IV (KMG-IV): sequencing the most valuable type-strain genomes for metagenomic binning, comparative biology and taxonomic classification.</title>
        <authorList>
            <person name="Goeker M."/>
        </authorList>
    </citation>
    <scope>NUCLEOTIDE SEQUENCE [LARGE SCALE GENOMIC DNA]</scope>
    <source>
        <strain evidence="1 2">DSM 105482</strain>
    </source>
</reference>
<evidence type="ECO:0000313" key="1">
    <source>
        <dbReference type="EMBL" id="MBM7692503.1"/>
    </source>
</evidence>
<gene>
    <name evidence="1" type="ORF">JOC77_001933</name>
</gene>
<evidence type="ECO:0000313" key="2">
    <source>
        <dbReference type="Proteomes" id="UP000823486"/>
    </source>
</evidence>
<keyword evidence="2" id="KW-1185">Reference proteome</keyword>
<proteinExistence type="predicted"/>